<dbReference type="InterPro" id="IPR018189">
    <property type="entry name" value="Phosphoglucose_isomerase_CS"/>
</dbReference>
<dbReference type="InterPro" id="IPR001672">
    <property type="entry name" value="G6P_Isomerase"/>
</dbReference>
<comment type="pathway">
    <text evidence="1 8">Carbohydrate degradation; glycolysis; D-glyceraldehyde 3-phosphate and glycerone phosphate from D-glucose: step 2/4.</text>
</comment>
<gene>
    <name evidence="9" type="primary">pgi</name>
    <name evidence="9" type="ORF">NCTC12221_01269</name>
</gene>
<dbReference type="InterPro" id="IPR046348">
    <property type="entry name" value="SIS_dom_sf"/>
</dbReference>
<dbReference type="Gene3D" id="3.40.50.10490">
    <property type="entry name" value="Glucose-6-phosphate isomerase like protein, domain 1"/>
    <property type="match status" value="2"/>
</dbReference>
<dbReference type="PROSITE" id="PS51463">
    <property type="entry name" value="P_GLUCOSE_ISOMERASE_3"/>
    <property type="match status" value="1"/>
</dbReference>
<keyword evidence="6 8" id="KW-0413">Isomerase</keyword>
<evidence type="ECO:0000256" key="3">
    <source>
        <dbReference type="ARBA" id="ARBA00011952"/>
    </source>
</evidence>
<comment type="similarity">
    <text evidence="2 8">Belongs to the GPI family.</text>
</comment>
<dbReference type="GO" id="GO:0006094">
    <property type="term" value="P:gluconeogenesis"/>
    <property type="evidence" value="ECO:0007669"/>
    <property type="project" value="UniProtKB-KW"/>
</dbReference>
<evidence type="ECO:0000256" key="2">
    <source>
        <dbReference type="ARBA" id="ARBA00006604"/>
    </source>
</evidence>
<comment type="catalytic activity">
    <reaction evidence="7 8">
        <text>alpha-D-glucose 6-phosphate = beta-D-fructose 6-phosphate</text>
        <dbReference type="Rhea" id="RHEA:11816"/>
        <dbReference type="ChEBI" id="CHEBI:57634"/>
        <dbReference type="ChEBI" id="CHEBI:58225"/>
        <dbReference type="EC" id="5.3.1.9"/>
    </reaction>
</comment>
<evidence type="ECO:0000313" key="10">
    <source>
        <dbReference type="Proteomes" id="UP000255335"/>
    </source>
</evidence>
<dbReference type="NCBIfam" id="NF003016">
    <property type="entry name" value="PRK03868.1"/>
    <property type="match status" value="1"/>
</dbReference>
<dbReference type="GO" id="GO:0006096">
    <property type="term" value="P:glycolytic process"/>
    <property type="evidence" value="ECO:0007669"/>
    <property type="project" value="UniProtKB-UniPathway"/>
</dbReference>
<protein>
    <recommendedName>
        <fullName evidence="3 8">Glucose-6-phosphate isomerase</fullName>
        <ecNumber evidence="3 8">5.3.1.9</ecNumber>
    </recommendedName>
</protein>
<proteinExistence type="inferred from homology"/>
<name>A0A377JPX5_9HELI</name>
<accession>A0A377JPX5</accession>
<keyword evidence="5 8" id="KW-0324">Glycolysis</keyword>
<sequence length="427" mass="48006">MKNKQNCQSSLVEFSLHFSHTHTQSECDRVFSGILQERESKKSGYYDLPFQSYALQEARAYVKENESFLDSLSHLVIIGIGGSSLGLKAIDGMLEHLPCRKALKLVFLEHTDPLHIMKALQGVALHNALFIVISKSGTTIETSSLLKYVLEKYRLLENMESKKHLLVITDTSSPLETWAKSVDIKHFEIMPNVGGRFSVLSAVGLVPLAILGFDIQSVLQGAAKMTQRFFERKEEHILYKALTYAKQKKQIPMNVLFSYSSLFTQFNAWYVQLWGESLGKINASGEKVGLTPIALIGSIDQHSFLQLIVQGVRDKSVTFLSLNPAHSLRPQIPNVKIPHLESTDFVNNQSFATLLHNQRLATMQTIENEGITTDCIEVMRLCEESVGILIAYFELLTSCVGNIFEIDTYNQPGVEFGKVRLKKLFQS</sequence>
<evidence type="ECO:0000256" key="5">
    <source>
        <dbReference type="ARBA" id="ARBA00023152"/>
    </source>
</evidence>
<organism evidence="9 10">
    <name type="scientific">Helicobacter cinaedi</name>
    <dbReference type="NCBI Taxonomy" id="213"/>
    <lineage>
        <taxon>Bacteria</taxon>
        <taxon>Pseudomonadati</taxon>
        <taxon>Campylobacterota</taxon>
        <taxon>Epsilonproteobacteria</taxon>
        <taxon>Campylobacterales</taxon>
        <taxon>Helicobacteraceae</taxon>
        <taxon>Helicobacter</taxon>
    </lineage>
</organism>
<dbReference type="InterPro" id="IPR035482">
    <property type="entry name" value="SIS_PGI_2"/>
</dbReference>
<evidence type="ECO:0000256" key="8">
    <source>
        <dbReference type="RuleBase" id="RU000612"/>
    </source>
</evidence>
<dbReference type="GO" id="GO:0051156">
    <property type="term" value="P:glucose 6-phosphate metabolic process"/>
    <property type="evidence" value="ECO:0007669"/>
    <property type="project" value="TreeGrafter"/>
</dbReference>
<dbReference type="CDD" id="cd05015">
    <property type="entry name" value="SIS_PGI_1"/>
    <property type="match status" value="1"/>
</dbReference>
<dbReference type="PANTHER" id="PTHR11469:SF1">
    <property type="entry name" value="GLUCOSE-6-PHOSPHATE ISOMERASE"/>
    <property type="match status" value="1"/>
</dbReference>
<dbReference type="EC" id="5.3.1.9" evidence="3 8"/>
<reference evidence="9 10" key="1">
    <citation type="submission" date="2018-06" db="EMBL/GenBank/DDBJ databases">
        <authorList>
            <consortium name="Pathogen Informatics"/>
            <person name="Doyle S."/>
        </authorList>
    </citation>
    <scope>NUCLEOTIDE SEQUENCE [LARGE SCALE GENOMIC DNA]</scope>
    <source>
        <strain evidence="9 10">NCTC12221</strain>
    </source>
</reference>
<evidence type="ECO:0000256" key="6">
    <source>
        <dbReference type="ARBA" id="ARBA00023235"/>
    </source>
</evidence>
<dbReference type="RefSeq" id="WP_115026422.1">
    <property type="nucleotide sequence ID" value="NZ_UGHZ01000001.1"/>
</dbReference>
<keyword evidence="4 8" id="KW-0312">Gluconeogenesis</keyword>
<dbReference type="EMBL" id="UGHZ01000001">
    <property type="protein sequence ID" value="STP09821.1"/>
    <property type="molecule type" value="Genomic_DNA"/>
</dbReference>
<dbReference type="SUPFAM" id="SSF53697">
    <property type="entry name" value="SIS domain"/>
    <property type="match status" value="1"/>
</dbReference>
<dbReference type="Proteomes" id="UP000255335">
    <property type="component" value="Unassembled WGS sequence"/>
</dbReference>
<dbReference type="InterPro" id="IPR035476">
    <property type="entry name" value="SIS_PGI_1"/>
</dbReference>
<dbReference type="PROSITE" id="PS00174">
    <property type="entry name" value="P_GLUCOSE_ISOMERASE_2"/>
    <property type="match status" value="1"/>
</dbReference>
<dbReference type="GO" id="GO:0097367">
    <property type="term" value="F:carbohydrate derivative binding"/>
    <property type="evidence" value="ECO:0007669"/>
    <property type="project" value="InterPro"/>
</dbReference>
<dbReference type="GO" id="GO:0005829">
    <property type="term" value="C:cytosol"/>
    <property type="evidence" value="ECO:0007669"/>
    <property type="project" value="TreeGrafter"/>
</dbReference>
<evidence type="ECO:0000313" key="9">
    <source>
        <dbReference type="EMBL" id="STP09821.1"/>
    </source>
</evidence>
<dbReference type="PRINTS" id="PR00662">
    <property type="entry name" value="G6PISOMERASE"/>
</dbReference>
<dbReference type="GO" id="GO:0048029">
    <property type="term" value="F:monosaccharide binding"/>
    <property type="evidence" value="ECO:0007669"/>
    <property type="project" value="TreeGrafter"/>
</dbReference>
<dbReference type="GO" id="GO:0004347">
    <property type="term" value="F:glucose-6-phosphate isomerase activity"/>
    <property type="evidence" value="ECO:0007669"/>
    <property type="project" value="UniProtKB-EC"/>
</dbReference>
<dbReference type="UniPathway" id="UPA00109">
    <property type="reaction ID" value="UER00181"/>
</dbReference>
<evidence type="ECO:0000256" key="1">
    <source>
        <dbReference type="ARBA" id="ARBA00004926"/>
    </source>
</evidence>
<dbReference type="CDD" id="cd05016">
    <property type="entry name" value="SIS_PGI_2"/>
    <property type="match status" value="1"/>
</dbReference>
<dbReference type="PANTHER" id="PTHR11469">
    <property type="entry name" value="GLUCOSE-6-PHOSPHATE ISOMERASE"/>
    <property type="match status" value="1"/>
</dbReference>
<dbReference type="AlphaFoldDB" id="A0A377JPX5"/>
<evidence type="ECO:0000256" key="4">
    <source>
        <dbReference type="ARBA" id="ARBA00022432"/>
    </source>
</evidence>
<evidence type="ECO:0000256" key="7">
    <source>
        <dbReference type="ARBA" id="ARBA00029321"/>
    </source>
</evidence>
<dbReference type="Pfam" id="PF00342">
    <property type="entry name" value="PGI"/>
    <property type="match status" value="1"/>
</dbReference>